<dbReference type="SMART" id="SM00355">
    <property type="entry name" value="ZnF_C2H2"/>
    <property type="match status" value="2"/>
</dbReference>
<evidence type="ECO:0000313" key="4">
    <source>
        <dbReference type="Proteomes" id="UP000256328"/>
    </source>
</evidence>
<dbReference type="AlphaFoldDB" id="A0A3D8QE75"/>
<accession>A0A3D8QE75</accession>
<gene>
    <name evidence="3" type="ORF">BP5796_11617</name>
</gene>
<evidence type="ECO:0000256" key="1">
    <source>
        <dbReference type="SAM" id="MobiDB-lite"/>
    </source>
</evidence>
<dbReference type="Proteomes" id="UP000256328">
    <property type="component" value="Unassembled WGS sequence"/>
</dbReference>
<feature type="domain" description="C2H2-type" evidence="2">
    <location>
        <begin position="439"/>
        <end position="462"/>
    </location>
</feature>
<feature type="domain" description="C2H2-type" evidence="2">
    <location>
        <begin position="469"/>
        <end position="500"/>
    </location>
</feature>
<evidence type="ECO:0000313" key="3">
    <source>
        <dbReference type="EMBL" id="RDW60011.1"/>
    </source>
</evidence>
<comment type="caution">
    <text evidence="3">The sequence shown here is derived from an EMBL/GenBank/DDBJ whole genome shotgun (WGS) entry which is preliminary data.</text>
</comment>
<organism evidence="3 4">
    <name type="scientific">Coleophoma crateriformis</name>
    <dbReference type="NCBI Taxonomy" id="565419"/>
    <lineage>
        <taxon>Eukaryota</taxon>
        <taxon>Fungi</taxon>
        <taxon>Dikarya</taxon>
        <taxon>Ascomycota</taxon>
        <taxon>Pezizomycotina</taxon>
        <taxon>Leotiomycetes</taxon>
        <taxon>Helotiales</taxon>
        <taxon>Dermateaceae</taxon>
        <taxon>Coleophoma</taxon>
    </lineage>
</organism>
<proteinExistence type="predicted"/>
<name>A0A3D8QE75_9HELO</name>
<keyword evidence="4" id="KW-1185">Reference proteome</keyword>
<dbReference type="Gene3D" id="3.30.160.60">
    <property type="entry name" value="Classic Zinc Finger"/>
    <property type="match status" value="1"/>
</dbReference>
<feature type="compositionally biased region" description="Basic residues" evidence="1">
    <location>
        <begin position="1"/>
        <end position="18"/>
    </location>
</feature>
<sequence length="518" mass="57556">MSTLHERRRKAARAHSRRHDPMDVGSSSTINPQVHAYPDREQSSAGQVPNMTHDIVDLLASVYRRVSISAITVICVCGAPEVPQDPAVVRSFRYQALSMVNNINKINRTVCNPFSDNNPYRGDAYYLNLVSSAFSDLDTVGRQLLDMIEDTSASSNNLVCDKIITALAYILRQNPGVDFRSLPTITADPLPPDRDGQIAIIRSYFDYISSGRVAFQEAFSPDAPDTVPWAEHGFQDRTAYVREFLVPMLLYQCMSGAHFLRWLIYSWRKLVFTNLPSLESASLIYDPESSLRMKSSGDVRGFPNIVWASIEVDDHTGALITNRETLVTGQSLRTKQLIPPGGTATILPFHQAAPCSIKPEMTLNPQVLDFTASGLEILASIASSSQNTGEDLVMQIEEDGSEAVCENSMIATSKKGTSPPSASATATNAVKQRFRQAHLICPRCLVRVSLPKDMQRHLKSIHGVDGKEYYCPVETCKRSWARKYPFDRLDNWRRHVGTVHRKIGFKDSDCIVVNAGSS</sequence>
<feature type="region of interest" description="Disordered" evidence="1">
    <location>
        <begin position="1"/>
        <end position="34"/>
    </location>
</feature>
<dbReference type="OrthoDB" id="10282676at2759"/>
<protein>
    <recommendedName>
        <fullName evidence="2">C2H2-type domain-containing protein</fullName>
    </recommendedName>
</protein>
<dbReference type="EMBL" id="PDLN01000019">
    <property type="protein sequence ID" value="RDW60011.1"/>
    <property type="molecule type" value="Genomic_DNA"/>
</dbReference>
<dbReference type="InterPro" id="IPR013087">
    <property type="entry name" value="Znf_C2H2_type"/>
</dbReference>
<reference evidence="3 4" key="1">
    <citation type="journal article" date="2018" name="IMA Fungus">
        <title>IMA Genome-F 9: Draft genome sequence of Annulohypoxylon stygium, Aspergillus mulundensis, Berkeleyomyces basicola (syn. Thielaviopsis basicola), Ceratocystis smalleyi, two Cercospora beticola strains, Coleophoma cylindrospora, Fusarium fracticaudum, Phialophora cf. hyalina, and Morchella septimelata.</title>
        <authorList>
            <person name="Wingfield B.D."/>
            <person name="Bills G.F."/>
            <person name="Dong Y."/>
            <person name="Huang W."/>
            <person name="Nel W.J."/>
            <person name="Swalarsk-Parry B.S."/>
            <person name="Vaghefi N."/>
            <person name="Wilken P.M."/>
            <person name="An Z."/>
            <person name="de Beer Z.W."/>
            <person name="De Vos L."/>
            <person name="Chen L."/>
            <person name="Duong T.A."/>
            <person name="Gao Y."/>
            <person name="Hammerbacher A."/>
            <person name="Kikkert J.R."/>
            <person name="Li Y."/>
            <person name="Li H."/>
            <person name="Li K."/>
            <person name="Li Q."/>
            <person name="Liu X."/>
            <person name="Ma X."/>
            <person name="Naidoo K."/>
            <person name="Pethybridge S.J."/>
            <person name="Sun J."/>
            <person name="Steenkamp E.T."/>
            <person name="van der Nest M.A."/>
            <person name="van Wyk S."/>
            <person name="Wingfield M.J."/>
            <person name="Xiong C."/>
            <person name="Yue Q."/>
            <person name="Zhang X."/>
        </authorList>
    </citation>
    <scope>NUCLEOTIDE SEQUENCE [LARGE SCALE GENOMIC DNA]</scope>
    <source>
        <strain evidence="3 4">BP5796</strain>
    </source>
</reference>
<evidence type="ECO:0000259" key="2">
    <source>
        <dbReference type="SMART" id="SM00355"/>
    </source>
</evidence>